<evidence type="ECO:0008006" key="6">
    <source>
        <dbReference type="Google" id="ProtNLM"/>
    </source>
</evidence>
<feature type="compositionally biased region" description="Basic and acidic residues" evidence="3">
    <location>
        <begin position="80"/>
        <end position="91"/>
    </location>
</feature>
<comment type="similarity">
    <text evidence="1 2">Belongs to the BolA/IbaG family.</text>
</comment>
<gene>
    <name evidence="4" type="ORF">OC842_007933</name>
</gene>
<dbReference type="SUPFAM" id="SSF82657">
    <property type="entry name" value="BolA-like"/>
    <property type="match status" value="1"/>
</dbReference>
<comment type="caution">
    <text evidence="4">The sequence shown here is derived from an EMBL/GenBank/DDBJ whole genome shotgun (WGS) entry which is preliminary data.</text>
</comment>
<dbReference type="EMBL" id="JAPDMQ010001482">
    <property type="protein sequence ID" value="KAK0517991.1"/>
    <property type="molecule type" value="Genomic_DNA"/>
</dbReference>
<dbReference type="InterPro" id="IPR052275">
    <property type="entry name" value="Mt_Fe-S_assembly_factor"/>
</dbReference>
<dbReference type="InterPro" id="IPR002634">
    <property type="entry name" value="BolA"/>
</dbReference>
<dbReference type="GO" id="GO:0005759">
    <property type="term" value="C:mitochondrial matrix"/>
    <property type="evidence" value="ECO:0007669"/>
    <property type="project" value="TreeGrafter"/>
</dbReference>
<keyword evidence="5" id="KW-1185">Reference proteome</keyword>
<evidence type="ECO:0000256" key="1">
    <source>
        <dbReference type="ARBA" id="ARBA00005578"/>
    </source>
</evidence>
<feature type="region of interest" description="Disordered" evidence="3">
    <location>
        <begin position="71"/>
        <end position="91"/>
    </location>
</feature>
<dbReference type="Gene3D" id="3.30.300.90">
    <property type="entry name" value="BolA-like"/>
    <property type="match status" value="1"/>
</dbReference>
<dbReference type="Pfam" id="PF01722">
    <property type="entry name" value="BolA"/>
    <property type="match status" value="1"/>
</dbReference>
<proteinExistence type="inferred from homology"/>
<evidence type="ECO:0000256" key="3">
    <source>
        <dbReference type="SAM" id="MobiDB-lite"/>
    </source>
</evidence>
<dbReference type="InterPro" id="IPR036065">
    <property type="entry name" value="BolA-like_sf"/>
</dbReference>
<reference evidence="4" key="1">
    <citation type="journal article" date="2023" name="PhytoFront">
        <title>Draft Genome Resources of Seven Strains of Tilletia horrida, Causal Agent of Kernel Smut of Rice.</title>
        <authorList>
            <person name="Khanal S."/>
            <person name="Antony Babu S."/>
            <person name="Zhou X.G."/>
        </authorList>
    </citation>
    <scope>NUCLEOTIDE SEQUENCE</scope>
    <source>
        <strain evidence="4">TX3</strain>
    </source>
</reference>
<dbReference type="Proteomes" id="UP001176521">
    <property type="component" value="Unassembled WGS sequence"/>
</dbReference>
<name>A0AAN6G386_9BASI</name>
<dbReference type="PANTHER" id="PTHR46188:SF1">
    <property type="entry name" value="BOLA-LIKE PROTEIN 3"/>
    <property type="match status" value="1"/>
</dbReference>
<organism evidence="4 5">
    <name type="scientific">Tilletia horrida</name>
    <dbReference type="NCBI Taxonomy" id="155126"/>
    <lineage>
        <taxon>Eukaryota</taxon>
        <taxon>Fungi</taxon>
        <taxon>Dikarya</taxon>
        <taxon>Basidiomycota</taxon>
        <taxon>Ustilaginomycotina</taxon>
        <taxon>Exobasidiomycetes</taxon>
        <taxon>Tilletiales</taxon>
        <taxon>Tilletiaceae</taxon>
        <taxon>Tilletia</taxon>
    </lineage>
</organism>
<evidence type="ECO:0000313" key="5">
    <source>
        <dbReference type="Proteomes" id="UP001176521"/>
    </source>
</evidence>
<dbReference type="AlphaFoldDB" id="A0AAN6G386"/>
<evidence type="ECO:0000313" key="4">
    <source>
        <dbReference type="EMBL" id="KAK0517991.1"/>
    </source>
</evidence>
<dbReference type="PANTHER" id="PTHR46188">
    <property type="entry name" value="BOLA-LIKE PROTEIN 3"/>
    <property type="match status" value="1"/>
</dbReference>
<sequence>MVVTSAQLEEAIRTKIQNVSALIVSDVSGGCGQAYDVVIVSDVFEGMNSLKRHRLVNESLKEQIAELHAFSQKTMTPAESEARIPKESTSS</sequence>
<dbReference type="PIRSF" id="PIRSF003113">
    <property type="entry name" value="BolA"/>
    <property type="match status" value="1"/>
</dbReference>
<evidence type="ECO:0000256" key="2">
    <source>
        <dbReference type="RuleBase" id="RU003860"/>
    </source>
</evidence>
<accession>A0AAN6G386</accession>
<protein>
    <recommendedName>
        <fullName evidence="6">Bola-like protein</fullName>
    </recommendedName>
</protein>